<feature type="domain" description="Integrase zinc-binding" evidence="1">
    <location>
        <begin position="128"/>
        <end position="178"/>
    </location>
</feature>
<dbReference type="InterPro" id="IPR012337">
    <property type="entry name" value="RNaseH-like_sf"/>
</dbReference>
<protein>
    <recommendedName>
        <fullName evidence="1">Integrase zinc-binding domain-containing protein</fullName>
    </recommendedName>
</protein>
<dbReference type="InterPro" id="IPR041588">
    <property type="entry name" value="Integrase_H2C2"/>
</dbReference>
<dbReference type="Proteomes" id="UP001652628">
    <property type="component" value="Unplaced"/>
</dbReference>
<evidence type="ECO:0000259" key="1">
    <source>
        <dbReference type="Pfam" id="PF17921"/>
    </source>
</evidence>
<dbReference type="InterPro" id="IPR036397">
    <property type="entry name" value="RNaseH_sf"/>
</dbReference>
<dbReference type="PANTHER" id="PTHR47331:SF1">
    <property type="entry name" value="GAG-LIKE PROTEIN"/>
    <property type="match status" value="1"/>
</dbReference>
<name>A0ABM4TZY8_DROSZ</name>
<dbReference type="RefSeq" id="XP_070855550.1">
    <property type="nucleotide sequence ID" value="XM_070999449.1"/>
</dbReference>
<organism evidence="2 3">
    <name type="scientific">Drosophila suzukii</name>
    <name type="common">Spotted-wing drosophila fruit fly</name>
    <dbReference type="NCBI Taxonomy" id="28584"/>
    <lineage>
        <taxon>Eukaryota</taxon>
        <taxon>Metazoa</taxon>
        <taxon>Ecdysozoa</taxon>
        <taxon>Arthropoda</taxon>
        <taxon>Hexapoda</taxon>
        <taxon>Insecta</taxon>
        <taxon>Pterygota</taxon>
        <taxon>Neoptera</taxon>
        <taxon>Endopterygota</taxon>
        <taxon>Diptera</taxon>
        <taxon>Brachycera</taxon>
        <taxon>Muscomorpha</taxon>
        <taxon>Ephydroidea</taxon>
        <taxon>Drosophilidae</taxon>
        <taxon>Drosophila</taxon>
        <taxon>Sophophora</taxon>
    </lineage>
</organism>
<dbReference type="Gene3D" id="1.10.340.70">
    <property type="match status" value="1"/>
</dbReference>
<gene>
    <name evidence="3" type="primary">LOC139355126</name>
</gene>
<dbReference type="Gene3D" id="3.30.420.10">
    <property type="entry name" value="Ribonuclease H-like superfamily/Ribonuclease H"/>
    <property type="match status" value="1"/>
</dbReference>
<dbReference type="Pfam" id="PF17921">
    <property type="entry name" value="Integrase_H2C2"/>
    <property type="match status" value="1"/>
</dbReference>
<evidence type="ECO:0000313" key="2">
    <source>
        <dbReference type="Proteomes" id="UP001652628"/>
    </source>
</evidence>
<dbReference type="GeneID" id="139355126"/>
<keyword evidence="2" id="KW-1185">Reference proteome</keyword>
<evidence type="ECO:0000313" key="3">
    <source>
        <dbReference type="RefSeq" id="XP_070855550.1"/>
    </source>
</evidence>
<proteinExistence type="predicted"/>
<sequence length="350" mass="40254">MCYAGSTTFQQTGASARCAKESYRFSTRDFLSVKPHGPELERLLLLKRDVEMDSIFIRTCQEEEFFDEIRCLKENRCLVNRKSTIYKCSPYLEPVGVLRMQGGIDAIENVEVSVKRPVILSRHHRIAYLIVEYHHRKYHHLHAEIVVNEIRQKYWIPGLRALVKEIINNYPVCCIRRAQPIPPMMGTLPKERLSPHTLPFTFTGVDYFGPIEVAVGRRREKRWGVLFTCLKVRAVHLELVPSLLTDSFLLALKLFIARRGVPLKLLSDNGTNFRGASRVLAQEIERISTSAVENKYPEMSFTFIPPESPHMGGSWEHMVRSTKSILTEILSNVGLREEDCALRWPMSNAL</sequence>
<accession>A0ABM4TZY8</accession>
<dbReference type="PANTHER" id="PTHR47331">
    <property type="entry name" value="PHD-TYPE DOMAIN-CONTAINING PROTEIN"/>
    <property type="match status" value="1"/>
</dbReference>
<reference evidence="3" key="1">
    <citation type="submission" date="2025-08" db="UniProtKB">
        <authorList>
            <consortium name="RefSeq"/>
        </authorList>
    </citation>
    <scope>IDENTIFICATION</scope>
</reference>
<dbReference type="SUPFAM" id="SSF53098">
    <property type="entry name" value="Ribonuclease H-like"/>
    <property type="match status" value="1"/>
</dbReference>